<sequence length="232" mass="25599">MKKLFESDAFQAFFARLIVGYLRFCYRTTQWTHEGREATEAIWDRGGPALLLLWHQRVHYAPACWPLARAQKMAILVSLSKSGDFSVRTNTLFGYHIIRGSAAKKSDPTKQKGGAAAFRDMLRWIRAGHAVALTPDGPRGPARDMTEGSLKLSQMSGAPLILIGQSSSRFLSLNSWDRQRIPLPFAKGAMLWEVMPPVPADADEAALEAIRIDAGARLTALTDRADTMTGAL</sequence>
<dbReference type="RefSeq" id="WP_272749422.1">
    <property type="nucleotide sequence ID" value="NZ_JAQQKX010000017.1"/>
</dbReference>
<evidence type="ECO:0000259" key="1">
    <source>
        <dbReference type="Pfam" id="PF04028"/>
    </source>
</evidence>
<reference evidence="2 3" key="1">
    <citation type="submission" date="2023-01" db="EMBL/GenBank/DDBJ databases">
        <title>Novel species of the genus Asticcacaulis isolated from rivers.</title>
        <authorList>
            <person name="Lu H."/>
        </authorList>
    </citation>
    <scope>NUCLEOTIDE SEQUENCE [LARGE SCALE GENOMIC DNA]</scope>
    <source>
        <strain evidence="2 3">BYS171W</strain>
    </source>
</reference>
<dbReference type="CDD" id="cd07983">
    <property type="entry name" value="LPLAT_DUF374-like"/>
    <property type="match status" value="1"/>
</dbReference>
<keyword evidence="2" id="KW-0808">Transferase</keyword>
<feature type="domain" description="DUF374" evidence="1">
    <location>
        <begin position="69"/>
        <end position="142"/>
    </location>
</feature>
<gene>
    <name evidence="2" type="ORF">PQU92_16755</name>
</gene>
<dbReference type="GO" id="GO:0016746">
    <property type="term" value="F:acyltransferase activity"/>
    <property type="evidence" value="ECO:0007669"/>
    <property type="project" value="UniProtKB-KW"/>
</dbReference>
<comment type="caution">
    <text evidence="2">The sequence shown here is derived from an EMBL/GenBank/DDBJ whole genome shotgun (WGS) entry which is preliminary data.</text>
</comment>
<dbReference type="EMBL" id="JAQQKX010000017">
    <property type="protein sequence ID" value="MDC7684936.1"/>
    <property type="molecule type" value="Genomic_DNA"/>
</dbReference>
<protein>
    <submittedName>
        <fullName evidence="2">Lysophospholipid acyltransferase family protein</fullName>
    </submittedName>
</protein>
<dbReference type="Pfam" id="PF04028">
    <property type="entry name" value="DUF374"/>
    <property type="match status" value="1"/>
</dbReference>
<name>A0ABT5HZT1_9CAUL</name>
<keyword evidence="2" id="KW-0012">Acyltransferase</keyword>
<dbReference type="Proteomes" id="UP001214854">
    <property type="component" value="Unassembled WGS sequence"/>
</dbReference>
<evidence type="ECO:0000313" key="3">
    <source>
        <dbReference type="Proteomes" id="UP001214854"/>
    </source>
</evidence>
<proteinExistence type="predicted"/>
<accession>A0ABT5HZT1</accession>
<keyword evidence="3" id="KW-1185">Reference proteome</keyword>
<evidence type="ECO:0000313" key="2">
    <source>
        <dbReference type="EMBL" id="MDC7684936.1"/>
    </source>
</evidence>
<organism evidence="2 3">
    <name type="scientific">Asticcacaulis aquaticus</name>
    <dbReference type="NCBI Taxonomy" id="2984212"/>
    <lineage>
        <taxon>Bacteria</taxon>
        <taxon>Pseudomonadati</taxon>
        <taxon>Pseudomonadota</taxon>
        <taxon>Alphaproteobacteria</taxon>
        <taxon>Caulobacterales</taxon>
        <taxon>Caulobacteraceae</taxon>
        <taxon>Asticcacaulis</taxon>
    </lineage>
</organism>
<dbReference type="InterPro" id="IPR007172">
    <property type="entry name" value="DUF374"/>
</dbReference>